<protein>
    <submittedName>
        <fullName evidence="1">Uncharacterized protein</fullName>
    </submittedName>
</protein>
<evidence type="ECO:0000313" key="2">
    <source>
        <dbReference type="Proteomes" id="UP000215196"/>
    </source>
</evidence>
<dbReference type="KEGG" id="ctak:4412677_00808"/>
<reference evidence="1 2" key="1">
    <citation type="submission" date="2017-06" db="EMBL/GenBank/DDBJ databases">
        <authorList>
            <consortium name="Pathogen Informatics"/>
        </authorList>
    </citation>
    <scope>NUCLEOTIDE SEQUENCE [LARGE SCALE GENOMIC DNA]</scope>
    <source>
        <strain evidence="1 2">NCTC13490</strain>
    </source>
</reference>
<accession>A0A239X2Q7</accession>
<dbReference type="RefSeq" id="WP_095070607.1">
    <property type="nucleotide sequence ID" value="NZ_LT906465.1"/>
</dbReference>
<evidence type="ECO:0000313" key="1">
    <source>
        <dbReference type="EMBL" id="SNV40680.1"/>
    </source>
</evidence>
<name>A0A239X2Q7_9FLAO</name>
<dbReference type="EMBL" id="LT906465">
    <property type="protein sequence ID" value="SNV40680.1"/>
    <property type="molecule type" value="Genomic_DNA"/>
</dbReference>
<organism evidence="1 2">
    <name type="scientific">Chryseobacterium taklimakanense</name>
    <dbReference type="NCBI Taxonomy" id="536441"/>
    <lineage>
        <taxon>Bacteria</taxon>
        <taxon>Pseudomonadati</taxon>
        <taxon>Bacteroidota</taxon>
        <taxon>Flavobacteriia</taxon>
        <taxon>Flavobacteriales</taxon>
        <taxon>Weeksellaceae</taxon>
        <taxon>Chryseobacterium group</taxon>
        <taxon>Chryseobacterium</taxon>
    </lineage>
</organism>
<dbReference type="AlphaFoldDB" id="A0A239X2Q7"/>
<gene>
    <name evidence="1" type="ORF">SAMEA4412677_00808</name>
</gene>
<proteinExistence type="predicted"/>
<keyword evidence="2" id="KW-1185">Reference proteome</keyword>
<dbReference type="Proteomes" id="UP000215196">
    <property type="component" value="Chromosome 1"/>
</dbReference>
<sequence>MENLESIKNKLILAIQTSADRNLLFKIWDLMNNEIPAVNELPSFYETEKPMTDAEVDEYFKEEKVELHPVYMKMITRGLEDIQQGRVYTEEEIDKMDEEWLN</sequence>